<evidence type="ECO:0000256" key="2">
    <source>
        <dbReference type="ARBA" id="ARBA00022771"/>
    </source>
</evidence>
<evidence type="ECO:0000256" key="3">
    <source>
        <dbReference type="ARBA" id="ARBA00022833"/>
    </source>
</evidence>
<feature type="compositionally biased region" description="Pro residues" evidence="6">
    <location>
        <begin position="294"/>
        <end position="305"/>
    </location>
</feature>
<dbReference type="PROSITE" id="PS50103">
    <property type="entry name" value="ZF_C3H1"/>
    <property type="match status" value="1"/>
</dbReference>
<evidence type="ECO:0000256" key="4">
    <source>
        <dbReference type="ARBA" id="ARBA00023125"/>
    </source>
</evidence>
<dbReference type="PANTHER" id="PTHR14493:SF155">
    <property type="entry name" value="ZINC FINGER CCCH DOMAIN-CONTAINING PROTEIN 20"/>
    <property type="match status" value="1"/>
</dbReference>
<keyword evidence="4" id="KW-0238">DNA-binding</keyword>
<evidence type="ECO:0000256" key="1">
    <source>
        <dbReference type="ARBA" id="ARBA00022723"/>
    </source>
</evidence>
<keyword evidence="1 5" id="KW-0479">Metal-binding</keyword>
<feature type="region of interest" description="Disordered" evidence="6">
    <location>
        <begin position="285"/>
        <end position="312"/>
    </location>
</feature>
<organism evidence="8 9">
    <name type="scientific">Zingiber officinale</name>
    <name type="common">Ginger</name>
    <name type="synonym">Amomum zingiber</name>
    <dbReference type="NCBI Taxonomy" id="94328"/>
    <lineage>
        <taxon>Eukaryota</taxon>
        <taxon>Viridiplantae</taxon>
        <taxon>Streptophyta</taxon>
        <taxon>Embryophyta</taxon>
        <taxon>Tracheophyta</taxon>
        <taxon>Spermatophyta</taxon>
        <taxon>Magnoliopsida</taxon>
        <taxon>Liliopsida</taxon>
        <taxon>Zingiberales</taxon>
        <taxon>Zingiberaceae</taxon>
        <taxon>Zingiber</taxon>
    </lineage>
</organism>
<comment type="caution">
    <text evidence="8">The sequence shown here is derived from an EMBL/GenBank/DDBJ whole genome shotgun (WGS) entry which is preliminary data.</text>
</comment>
<dbReference type="InterPro" id="IPR057444">
    <property type="entry name" value="Znf-CCCH_AtC3H23-like"/>
</dbReference>
<keyword evidence="2 5" id="KW-0863">Zinc-finger</keyword>
<dbReference type="Gene3D" id="4.10.1000.10">
    <property type="entry name" value="Zinc finger, CCCH-type"/>
    <property type="match status" value="1"/>
</dbReference>
<keyword evidence="3 5" id="KW-0862">Zinc</keyword>
<dbReference type="InterPro" id="IPR045234">
    <property type="entry name" value="Unkempt-like"/>
</dbReference>
<evidence type="ECO:0000256" key="5">
    <source>
        <dbReference type="PROSITE-ProRule" id="PRU00723"/>
    </source>
</evidence>
<protein>
    <recommendedName>
        <fullName evidence="7">C3H1-type domain-containing protein</fullName>
    </recommendedName>
</protein>
<gene>
    <name evidence="8" type="ORF">ZIOFF_005371</name>
</gene>
<proteinExistence type="predicted"/>
<keyword evidence="9" id="KW-1185">Reference proteome</keyword>
<dbReference type="PANTHER" id="PTHR14493">
    <property type="entry name" value="UNKEMPT FAMILY MEMBER"/>
    <property type="match status" value="1"/>
</dbReference>
<sequence>MSLFFSYCHDAVAHSLRFRPRDILIPRLHSDPTTVATFAIYISFAPSEMKTAIDGQTAFMMIGRGISHLNPIASVPPRTPFDDLTVGNFASSPFHVSSVITTGDCLPFDEAMLASLQFYPTHEEEVDSGSDAPPMVDAYASDEFRIYDFKVKICGRGRSHDWADCPFAHPGEKARRRDLRKHSYSGTACPDFRKPVGCKRGDACELAHGVFECWLHPDRYRTQPCKDGTDCRRRVCFFAHTPDQLRGLQTSFLRQSAAVRESYDGSPLRHQSSLHYSFSKGLASSPTSTLISPPKSPPAESPPISPSGGKLLRASWPASSSMNEIVASLRQLQLNRAESMPSTRGLQMGNTGFVSPRGAAVGFDTAFRSLPATPVGVTAGWPEEHLPMGRVESGRELRAKMFERLSKNGIFDEAEAAPDVEWVSDLLK</sequence>
<dbReference type="EMBL" id="JACMSC010000002">
    <property type="protein sequence ID" value="KAG6531557.1"/>
    <property type="molecule type" value="Genomic_DNA"/>
</dbReference>
<name>A0A8J5HU37_ZINOF</name>
<reference evidence="8 9" key="1">
    <citation type="submission" date="2020-08" db="EMBL/GenBank/DDBJ databases">
        <title>Plant Genome Project.</title>
        <authorList>
            <person name="Zhang R.-G."/>
        </authorList>
    </citation>
    <scope>NUCLEOTIDE SEQUENCE [LARGE SCALE GENOMIC DNA]</scope>
    <source>
        <tissue evidence="8">Rhizome</tissue>
    </source>
</reference>
<dbReference type="AlphaFoldDB" id="A0A8J5HU37"/>
<dbReference type="Proteomes" id="UP000734854">
    <property type="component" value="Unassembled WGS sequence"/>
</dbReference>
<evidence type="ECO:0000256" key="6">
    <source>
        <dbReference type="SAM" id="MobiDB-lite"/>
    </source>
</evidence>
<dbReference type="Pfam" id="PF25512">
    <property type="entry name" value="zf-CCCH_AtC3H23"/>
    <property type="match status" value="1"/>
</dbReference>
<dbReference type="GO" id="GO:0008270">
    <property type="term" value="F:zinc ion binding"/>
    <property type="evidence" value="ECO:0007669"/>
    <property type="project" value="UniProtKB-KW"/>
</dbReference>
<dbReference type="InterPro" id="IPR000571">
    <property type="entry name" value="Znf_CCCH"/>
</dbReference>
<evidence type="ECO:0000259" key="7">
    <source>
        <dbReference type="PROSITE" id="PS50103"/>
    </source>
</evidence>
<evidence type="ECO:0000313" key="8">
    <source>
        <dbReference type="EMBL" id="KAG6531557.1"/>
    </source>
</evidence>
<accession>A0A8J5HU37</accession>
<feature type="domain" description="C3H1-type" evidence="7">
    <location>
        <begin position="183"/>
        <end position="211"/>
    </location>
</feature>
<evidence type="ECO:0000313" key="9">
    <source>
        <dbReference type="Proteomes" id="UP000734854"/>
    </source>
</evidence>
<feature type="zinc finger region" description="C3H1-type" evidence="5">
    <location>
        <begin position="183"/>
        <end position="211"/>
    </location>
</feature>
<dbReference type="GO" id="GO:0003677">
    <property type="term" value="F:DNA binding"/>
    <property type="evidence" value="ECO:0007669"/>
    <property type="project" value="UniProtKB-KW"/>
</dbReference>